<evidence type="ECO:0000256" key="1">
    <source>
        <dbReference type="SAM" id="SignalP"/>
    </source>
</evidence>
<keyword evidence="1" id="KW-0732">Signal</keyword>
<dbReference type="HOGENOM" id="CLU_1508581_0_0_10"/>
<name>F4L3N6_HALH1</name>
<dbReference type="EMBL" id="CP002691">
    <property type="protein sequence ID" value="AEE53986.1"/>
    <property type="molecule type" value="Genomic_DNA"/>
</dbReference>
<organism evidence="2 3">
    <name type="scientific">Haliscomenobacter hydrossis (strain ATCC 27775 / DSM 1100 / LMG 10767 / O)</name>
    <dbReference type="NCBI Taxonomy" id="760192"/>
    <lineage>
        <taxon>Bacteria</taxon>
        <taxon>Pseudomonadati</taxon>
        <taxon>Bacteroidota</taxon>
        <taxon>Saprospiria</taxon>
        <taxon>Saprospirales</taxon>
        <taxon>Haliscomenobacteraceae</taxon>
        <taxon>Haliscomenobacter</taxon>
    </lineage>
</organism>
<dbReference type="AlphaFoldDB" id="F4L3N6"/>
<sequence length="178" mass="19752">MKNRFAPLLMIAFSFVASSAFMCSKEEAVTAPVKPEFTSLIGYWKLKSGASFGINEKGEKKQTATMKEGTVAYEFFADGTFISHVLVGTPESEKGNWKLEVKKLDGKDIEDGVLTLTSAGTKANAGEVWIDQDGSMRQQISSLDKPTGATKPRIYLVSKRIEVYPYKEAWVETTYEKQ</sequence>
<keyword evidence="3" id="KW-1185">Reference proteome</keyword>
<proteinExistence type="predicted"/>
<dbReference type="KEGG" id="hhy:Halhy_6164"/>
<evidence type="ECO:0000313" key="2">
    <source>
        <dbReference type="EMBL" id="AEE53986.1"/>
    </source>
</evidence>
<dbReference type="STRING" id="760192.Halhy_6164"/>
<feature type="chain" id="PRO_5003316401" description="Lipocalin-like domain-containing protein" evidence="1">
    <location>
        <begin position="23"/>
        <end position="178"/>
    </location>
</feature>
<feature type="signal peptide" evidence="1">
    <location>
        <begin position="1"/>
        <end position="22"/>
    </location>
</feature>
<gene>
    <name evidence="2" type="ordered locus">Halhy_6164</name>
</gene>
<protein>
    <recommendedName>
        <fullName evidence="4">Lipocalin-like domain-containing protein</fullName>
    </recommendedName>
</protein>
<reference key="2">
    <citation type="submission" date="2011-04" db="EMBL/GenBank/DDBJ databases">
        <title>Complete sequence of chromosome of Haliscomenobacter hydrossis DSM 1100.</title>
        <authorList>
            <consortium name="US DOE Joint Genome Institute (JGI-PGF)"/>
            <person name="Lucas S."/>
            <person name="Han J."/>
            <person name="Lapidus A."/>
            <person name="Bruce D."/>
            <person name="Goodwin L."/>
            <person name="Pitluck S."/>
            <person name="Peters L."/>
            <person name="Kyrpides N."/>
            <person name="Mavromatis K."/>
            <person name="Ivanova N."/>
            <person name="Ovchinnikova G."/>
            <person name="Pagani I."/>
            <person name="Daligault H."/>
            <person name="Detter J.C."/>
            <person name="Han C."/>
            <person name="Land M."/>
            <person name="Hauser L."/>
            <person name="Markowitz V."/>
            <person name="Cheng J.-F."/>
            <person name="Hugenholtz P."/>
            <person name="Woyke T."/>
            <person name="Wu D."/>
            <person name="Verbarg S."/>
            <person name="Frueling A."/>
            <person name="Brambilla E."/>
            <person name="Klenk H.-P."/>
            <person name="Eisen J.A."/>
        </authorList>
    </citation>
    <scope>NUCLEOTIDE SEQUENCE</scope>
    <source>
        <strain>DSM 1100</strain>
    </source>
</reference>
<dbReference type="Proteomes" id="UP000008461">
    <property type="component" value="Chromosome"/>
</dbReference>
<evidence type="ECO:0008006" key="4">
    <source>
        <dbReference type="Google" id="ProtNLM"/>
    </source>
</evidence>
<dbReference type="OrthoDB" id="958095at2"/>
<dbReference type="RefSeq" id="WP_013768508.1">
    <property type="nucleotide sequence ID" value="NC_015510.1"/>
</dbReference>
<evidence type="ECO:0000313" key="3">
    <source>
        <dbReference type="Proteomes" id="UP000008461"/>
    </source>
</evidence>
<accession>F4L3N6</accession>
<reference evidence="2 3" key="1">
    <citation type="journal article" date="2011" name="Stand. Genomic Sci.">
        <title>Complete genome sequence of Haliscomenobacter hydrossis type strain (O).</title>
        <authorList>
            <consortium name="US DOE Joint Genome Institute (JGI-PGF)"/>
            <person name="Daligault H."/>
            <person name="Lapidus A."/>
            <person name="Zeytun A."/>
            <person name="Nolan M."/>
            <person name="Lucas S."/>
            <person name="Del Rio T.G."/>
            <person name="Tice H."/>
            <person name="Cheng J.F."/>
            <person name="Tapia R."/>
            <person name="Han C."/>
            <person name="Goodwin L."/>
            <person name="Pitluck S."/>
            <person name="Liolios K."/>
            <person name="Pagani I."/>
            <person name="Ivanova N."/>
            <person name="Huntemann M."/>
            <person name="Mavromatis K."/>
            <person name="Mikhailova N."/>
            <person name="Pati A."/>
            <person name="Chen A."/>
            <person name="Palaniappan K."/>
            <person name="Land M."/>
            <person name="Hauser L."/>
            <person name="Brambilla E.M."/>
            <person name="Rohde M."/>
            <person name="Verbarg S."/>
            <person name="Goker M."/>
            <person name="Bristow J."/>
            <person name="Eisen J.A."/>
            <person name="Markowitz V."/>
            <person name="Hugenholtz P."/>
            <person name="Kyrpides N.C."/>
            <person name="Klenk H.P."/>
            <person name="Woyke T."/>
        </authorList>
    </citation>
    <scope>NUCLEOTIDE SEQUENCE [LARGE SCALE GENOMIC DNA]</scope>
    <source>
        <strain evidence="3">ATCC 27775 / DSM 1100 / LMG 10767 / O</strain>
    </source>
</reference>